<evidence type="ECO:0000313" key="1">
    <source>
        <dbReference type="EMBL" id="RUO40503.1"/>
    </source>
</evidence>
<dbReference type="EMBL" id="PIPQ01000003">
    <property type="protein sequence ID" value="RUO40503.1"/>
    <property type="molecule type" value="Genomic_DNA"/>
</dbReference>
<reference evidence="1 2" key="1">
    <citation type="journal article" date="2011" name="Front. Microbiol.">
        <title>Genomic signatures of strain selection and enhancement in Bacillus atrophaeus var. globigii, a historical biowarfare simulant.</title>
        <authorList>
            <person name="Gibbons H.S."/>
            <person name="Broomall S.M."/>
            <person name="McNew L.A."/>
            <person name="Daligault H."/>
            <person name="Chapman C."/>
            <person name="Bruce D."/>
            <person name="Karavis M."/>
            <person name="Krepps M."/>
            <person name="McGregor P.A."/>
            <person name="Hong C."/>
            <person name="Park K.H."/>
            <person name="Akmal A."/>
            <person name="Feldman A."/>
            <person name="Lin J.S."/>
            <person name="Chang W.E."/>
            <person name="Higgs B.W."/>
            <person name="Demirev P."/>
            <person name="Lindquist J."/>
            <person name="Liem A."/>
            <person name="Fochler E."/>
            <person name="Read T.D."/>
            <person name="Tapia R."/>
            <person name="Johnson S."/>
            <person name="Bishop-Lilly K.A."/>
            <person name="Detter C."/>
            <person name="Han C."/>
            <person name="Sozhamannan S."/>
            <person name="Rosenzweig C.N."/>
            <person name="Skowronski E.W."/>
        </authorList>
    </citation>
    <scope>NUCLEOTIDE SEQUENCE [LARGE SCALE GENOMIC DNA]</scope>
    <source>
        <strain evidence="1 2">AIT1</strain>
    </source>
</reference>
<comment type="caution">
    <text evidence="1">The sequence shown here is derived from an EMBL/GenBank/DDBJ whole genome shotgun (WGS) entry which is preliminary data.</text>
</comment>
<dbReference type="OrthoDB" id="6400137at2"/>
<gene>
    <name evidence="1" type="ORF">CWE15_07030</name>
</gene>
<proteinExistence type="predicted"/>
<protein>
    <submittedName>
        <fullName evidence="1">Uncharacterized protein</fullName>
    </submittedName>
</protein>
<dbReference type="RefSeq" id="WP_126757379.1">
    <property type="nucleotide sequence ID" value="NZ_PIPQ01000003.1"/>
</dbReference>
<dbReference type="Proteomes" id="UP000286976">
    <property type="component" value="Unassembled WGS sequence"/>
</dbReference>
<name>A0A432X1R2_9GAMM</name>
<dbReference type="AlphaFoldDB" id="A0A432X1R2"/>
<sequence>MHMQHYHAFLNYLAAADVAALIMDNQGRVLAHNPLSQAVRLHKGQRHWQDHCLNSQGPRPHSGQTVVYWHPKYKATAARLVTTKLQDSGLVLALFLNAEDISSIQQQLGFVLYHPQDNACYWSDYAASLHEESAPYYSKLSMQHFLQWYVPHQRDRLLYAMLECERAHKAQQVTLRIAHSGRWVRYLWLTLPINGKPLTCAFIRQVTSPRVKALIRPRLQVVQG</sequence>
<evidence type="ECO:0000313" key="2">
    <source>
        <dbReference type="Proteomes" id="UP000286976"/>
    </source>
</evidence>
<accession>A0A432X1R2</accession>
<organism evidence="1 2">
    <name type="scientific">Aliidiomarina taiwanensis</name>
    <dbReference type="NCBI Taxonomy" id="946228"/>
    <lineage>
        <taxon>Bacteria</taxon>
        <taxon>Pseudomonadati</taxon>
        <taxon>Pseudomonadota</taxon>
        <taxon>Gammaproteobacteria</taxon>
        <taxon>Alteromonadales</taxon>
        <taxon>Idiomarinaceae</taxon>
        <taxon>Aliidiomarina</taxon>
    </lineage>
</organism>
<keyword evidence="2" id="KW-1185">Reference proteome</keyword>